<dbReference type="InterPro" id="IPR036877">
    <property type="entry name" value="SUI1_dom_sf"/>
</dbReference>
<dbReference type="InterPro" id="IPR050318">
    <property type="entry name" value="DENR/SUI1_TIF"/>
</dbReference>
<dbReference type="Proteomes" id="UP000317648">
    <property type="component" value="Chromosome"/>
</dbReference>
<dbReference type="InterPro" id="IPR005872">
    <property type="entry name" value="SUI1_arc_bac"/>
</dbReference>
<dbReference type="KEGG" id="lcre:Pla8534_45880"/>
<reference evidence="5 6" key="1">
    <citation type="submission" date="2019-02" db="EMBL/GenBank/DDBJ databases">
        <title>Deep-cultivation of Planctomycetes and their phenomic and genomic characterization uncovers novel biology.</title>
        <authorList>
            <person name="Wiegand S."/>
            <person name="Jogler M."/>
            <person name="Boedeker C."/>
            <person name="Pinto D."/>
            <person name="Vollmers J."/>
            <person name="Rivas-Marin E."/>
            <person name="Kohn T."/>
            <person name="Peeters S.H."/>
            <person name="Heuer A."/>
            <person name="Rast P."/>
            <person name="Oberbeckmann S."/>
            <person name="Bunk B."/>
            <person name="Jeske O."/>
            <person name="Meyerdierks A."/>
            <person name="Storesund J.E."/>
            <person name="Kallscheuer N."/>
            <person name="Luecker S."/>
            <person name="Lage O.M."/>
            <person name="Pohl T."/>
            <person name="Merkel B.J."/>
            <person name="Hornburger P."/>
            <person name="Mueller R.-W."/>
            <person name="Bruemmer F."/>
            <person name="Labrenz M."/>
            <person name="Spormann A.M."/>
            <person name="Op den Camp H."/>
            <person name="Overmann J."/>
            <person name="Amann R."/>
            <person name="Jetten M.S.M."/>
            <person name="Mascher T."/>
            <person name="Medema M.H."/>
            <person name="Devos D.P."/>
            <person name="Kaster A.-K."/>
            <person name="Ovreas L."/>
            <person name="Rohde M."/>
            <person name="Galperin M.Y."/>
            <person name="Jogler C."/>
        </authorList>
    </citation>
    <scope>NUCLEOTIDE SEQUENCE [LARGE SCALE GENOMIC DNA]</scope>
    <source>
        <strain evidence="5 6">Pla85_3_4</strain>
    </source>
</reference>
<keyword evidence="6" id="KW-1185">Reference proteome</keyword>
<dbReference type="AlphaFoldDB" id="A0A518DY45"/>
<dbReference type="InterPro" id="IPR001950">
    <property type="entry name" value="SUI1"/>
</dbReference>
<dbReference type="PIRSF" id="PIRSF037511">
    <property type="entry name" value="Transl_init_SUI1_pro"/>
    <property type="match status" value="1"/>
</dbReference>
<keyword evidence="2" id="KW-0810">Translation regulation</keyword>
<evidence type="ECO:0000256" key="1">
    <source>
        <dbReference type="ARBA" id="ARBA00005422"/>
    </source>
</evidence>
<comment type="similarity">
    <text evidence="1">Belongs to the SUI1 family.</text>
</comment>
<dbReference type="GO" id="GO:0001731">
    <property type="term" value="P:formation of translation preinitiation complex"/>
    <property type="evidence" value="ECO:0007669"/>
    <property type="project" value="TreeGrafter"/>
</dbReference>
<evidence type="ECO:0000256" key="2">
    <source>
        <dbReference type="ARBA" id="ARBA00022845"/>
    </source>
</evidence>
<protein>
    <submittedName>
        <fullName evidence="5">Translation initiation factor Sui1</fullName>
    </submittedName>
</protein>
<gene>
    <name evidence="5" type="ORF">Pla8534_45880</name>
</gene>
<dbReference type="GO" id="GO:0003729">
    <property type="term" value="F:mRNA binding"/>
    <property type="evidence" value="ECO:0007669"/>
    <property type="project" value="TreeGrafter"/>
</dbReference>
<feature type="domain" description="SUI1" evidence="4">
    <location>
        <begin position="45"/>
        <end position="111"/>
    </location>
</feature>
<name>A0A518DY45_9BACT</name>
<evidence type="ECO:0000313" key="6">
    <source>
        <dbReference type="Proteomes" id="UP000317648"/>
    </source>
</evidence>
<proteinExistence type="inferred from homology"/>
<dbReference type="GO" id="GO:0002188">
    <property type="term" value="P:translation reinitiation"/>
    <property type="evidence" value="ECO:0007669"/>
    <property type="project" value="TreeGrafter"/>
</dbReference>
<sequence>MRLFAGTPFDRPPVCERCGEREEVCVCPPLPPPPPVRVAPEKQTARLAVEKRKKGKVVTLVRGLSAADNDLPALLARLKNAVGAGGAVKEDSIEIQGAQLERVQAVLQEIGYRVR</sequence>
<accession>A0A518DY45</accession>
<dbReference type="OrthoDB" id="9792915at2"/>
<dbReference type="SUPFAM" id="SSF55159">
    <property type="entry name" value="eIF1-like"/>
    <property type="match status" value="1"/>
</dbReference>
<evidence type="ECO:0000313" key="5">
    <source>
        <dbReference type="EMBL" id="QDU96767.1"/>
    </source>
</evidence>
<dbReference type="GO" id="GO:0003743">
    <property type="term" value="F:translation initiation factor activity"/>
    <property type="evidence" value="ECO:0007669"/>
    <property type="project" value="UniProtKB-KW"/>
</dbReference>
<dbReference type="GO" id="GO:0006417">
    <property type="term" value="P:regulation of translation"/>
    <property type="evidence" value="ECO:0007669"/>
    <property type="project" value="UniProtKB-KW"/>
</dbReference>
<dbReference type="PANTHER" id="PTHR12789:SF0">
    <property type="entry name" value="DENSITY-REGULATED PROTEIN"/>
    <property type="match status" value="1"/>
</dbReference>
<dbReference type="CDD" id="cd11567">
    <property type="entry name" value="YciH_like"/>
    <property type="match status" value="1"/>
</dbReference>
<evidence type="ECO:0000256" key="3">
    <source>
        <dbReference type="ARBA" id="ARBA00022917"/>
    </source>
</evidence>
<keyword evidence="5" id="KW-0396">Initiation factor</keyword>
<dbReference type="Pfam" id="PF01253">
    <property type="entry name" value="SUI1"/>
    <property type="match status" value="1"/>
</dbReference>
<dbReference type="RefSeq" id="WP_145055374.1">
    <property type="nucleotide sequence ID" value="NZ_CP036433.1"/>
</dbReference>
<keyword evidence="3" id="KW-0648">Protein biosynthesis</keyword>
<dbReference type="PROSITE" id="PS50296">
    <property type="entry name" value="SUI1"/>
    <property type="match status" value="1"/>
</dbReference>
<dbReference type="Gene3D" id="3.30.780.10">
    <property type="entry name" value="SUI1-like domain"/>
    <property type="match status" value="1"/>
</dbReference>
<organism evidence="5 6">
    <name type="scientific">Lignipirellula cremea</name>
    <dbReference type="NCBI Taxonomy" id="2528010"/>
    <lineage>
        <taxon>Bacteria</taxon>
        <taxon>Pseudomonadati</taxon>
        <taxon>Planctomycetota</taxon>
        <taxon>Planctomycetia</taxon>
        <taxon>Pirellulales</taxon>
        <taxon>Pirellulaceae</taxon>
        <taxon>Lignipirellula</taxon>
    </lineage>
</organism>
<evidence type="ECO:0000259" key="4">
    <source>
        <dbReference type="PROSITE" id="PS50296"/>
    </source>
</evidence>
<dbReference type="PANTHER" id="PTHR12789">
    <property type="entry name" value="DENSITY-REGULATED PROTEIN HOMOLOG"/>
    <property type="match status" value="1"/>
</dbReference>
<dbReference type="EMBL" id="CP036433">
    <property type="protein sequence ID" value="QDU96767.1"/>
    <property type="molecule type" value="Genomic_DNA"/>
</dbReference>